<dbReference type="EMBL" id="JAASQR010000004">
    <property type="protein sequence ID" value="NIJ17992.1"/>
    <property type="molecule type" value="Genomic_DNA"/>
</dbReference>
<name>A0A846M7Y5_9SPHN</name>
<dbReference type="AlphaFoldDB" id="A0A846M7Y5"/>
<dbReference type="Proteomes" id="UP000576821">
    <property type="component" value="Unassembled WGS sequence"/>
</dbReference>
<organism evidence="1 2">
    <name type="scientific">Sphingobium vermicomposti</name>
    <dbReference type="NCBI Taxonomy" id="529005"/>
    <lineage>
        <taxon>Bacteria</taxon>
        <taxon>Pseudomonadati</taxon>
        <taxon>Pseudomonadota</taxon>
        <taxon>Alphaproteobacteria</taxon>
        <taxon>Sphingomonadales</taxon>
        <taxon>Sphingomonadaceae</taxon>
        <taxon>Sphingobium</taxon>
    </lineage>
</organism>
<gene>
    <name evidence="1" type="ORF">FHS54_002992</name>
</gene>
<dbReference type="RefSeq" id="WP_167304898.1">
    <property type="nucleotide sequence ID" value="NZ_JAASQR010000004.1"/>
</dbReference>
<evidence type="ECO:0000313" key="1">
    <source>
        <dbReference type="EMBL" id="NIJ17992.1"/>
    </source>
</evidence>
<sequence length="148" mass="16385">MDEDPIDMFKRLIAENAVGRAGGTKNPKGSARGKYNRRKQSLAHALHQMQIAIDDLTEQNGTLYKRDEVETLKVAIDELIEKTGLIAPNQEPPSQEELDGFMDMLTNAKPWVPPSRDQMESLFSELGLTYVPDEDEDDAGDQDGAPAA</sequence>
<reference evidence="1 2" key="1">
    <citation type="submission" date="2020-03" db="EMBL/GenBank/DDBJ databases">
        <title>Genomic Encyclopedia of Type Strains, Phase IV (KMG-IV): sequencing the most valuable type-strain genomes for metagenomic binning, comparative biology and taxonomic classification.</title>
        <authorList>
            <person name="Goeker M."/>
        </authorList>
    </citation>
    <scope>NUCLEOTIDE SEQUENCE [LARGE SCALE GENOMIC DNA]</scope>
    <source>
        <strain evidence="1 2">DSM 21299</strain>
    </source>
</reference>
<keyword evidence="2" id="KW-1185">Reference proteome</keyword>
<accession>A0A846M7Y5</accession>
<protein>
    <submittedName>
        <fullName evidence="1">Uncharacterized protein</fullName>
    </submittedName>
</protein>
<proteinExistence type="predicted"/>
<comment type="caution">
    <text evidence="1">The sequence shown here is derived from an EMBL/GenBank/DDBJ whole genome shotgun (WGS) entry which is preliminary data.</text>
</comment>
<evidence type="ECO:0000313" key="2">
    <source>
        <dbReference type="Proteomes" id="UP000576821"/>
    </source>
</evidence>